<accession>A0A6D2JPX3</accession>
<feature type="transmembrane region" description="Helical" evidence="1">
    <location>
        <begin position="49"/>
        <end position="74"/>
    </location>
</feature>
<gene>
    <name evidence="2" type="ORF">MERR_LOCUS33275</name>
</gene>
<keyword evidence="1" id="KW-0472">Membrane</keyword>
<evidence type="ECO:0000313" key="2">
    <source>
        <dbReference type="EMBL" id="CAA7046040.1"/>
    </source>
</evidence>
<name>A0A6D2JPX3_9BRAS</name>
<keyword evidence="1" id="KW-1133">Transmembrane helix</keyword>
<organism evidence="2 3">
    <name type="scientific">Microthlaspi erraticum</name>
    <dbReference type="NCBI Taxonomy" id="1685480"/>
    <lineage>
        <taxon>Eukaryota</taxon>
        <taxon>Viridiplantae</taxon>
        <taxon>Streptophyta</taxon>
        <taxon>Embryophyta</taxon>
        <taxon>Tracheophyta</taxon>
        <taxon>Spermatophyta</taxon>
        <taxon>Magnoliopsida</taxon>
        <taxon>eudicotyledons</taxon>
        <taxon>Gunneridae</taxon>
        <taxon>Pentapetalae</taxon>
        <taxon>rosids</taxon>
        <taxon>malvids</taxon>
        <taxon>Brassicales</taxon>
        <taxon>Brassicaceae</taxon>
        <taxon>Coluteocarpeae</taxon>
        <taxon>Microthlaspi</taxon>
    </lineage>
</organism>
<dbReference type="EMBL" id="CACVBM020001336">
    <property type="protein sequence ID" value="CAA7046040.1"/>
    <property type="molecule type" value="Genomic_DNA"/>
</dbReference>
<evidence type="ECO:0000313" key="3">
    <source>
        <dbReference type="Proteomes" id="UP000467841"/>
    </source>
</evidence>
<keyword evidence="3" id="KW-1185">Reference proteome</keyword>
<keyword evidence="1" id="KW-0812">Transmembrane</keyword>
<evidence type="ECO:0000256" key="1">
    <source>
        <dbReference type="SAM" id="Phobius"/>
    </source>
</evidence>
<proteinExistence type="predicted"/>
<sequence length="167" mass="18204">MHCLSDCEVGLMLISMCPPKNWEAGRGLERADGHQERSTRLGSPHSIELAAPLFFFFIFKVCVASLGLGGAWLARTVHRGSIYSGDAPGKVLDRTQIPDLTKAPPGQLDRQLDRVEFPLFDSIESGGRAGASGLGSLLLLCVLSFFPWRKKRLCEALGQGAFWSGEE</sequence>
<protein>
    <submittedName>
        <fullName evidence="2">Uncharacterized protein</fullName>
    </submittedName>
</protein>
<comment type="caution">
    <text evidence="2">The sequence shown here is derived from an EMBL/GenBank/DDBJ whole genome shotgun (WGS) entry which is preliminary data.</text>
</comment>
<dbReference type="Proteomes" id="UP000467841">
    <property type="component" value="Unassembled WGS sequence"/>
</dbReference>
<reference evidence="2" key="1">
    <citation type="submission" date="2020-01" db="EMBL/GenBank/DDBJ databases">
        <authorList>
            <person name="Mishra B."/>
        </authorList>
    </citation>
    <scope>NUCLEOTIDE SEQUENCE [LARGE SCALE GENOMIC DNA]</scope>
</reference>
<dbReference type="AlphaFoldDB" id="A0A6D2JPX3"/>